<protein>
    <submittedName>
        <fullName evidence="1">Uncharacterized protein</fullName>
    </submittedName>
</protein>
<name>Q8ZXE2_PYRAE</name>
<gene>
    <name evidence="1" type="ordered locus">PAE1325</name>
</gene>
<dbReference type="AlphaFoldDB" id="Q8ZXE2"/>
<dbReference type="Proteomes" id="UP000002439">
    <property type="component" value="Chromosome"/>
</dbReference>
<dbReference type="HOGENOM" id="CLU_3302870_0_0_2"/>
<evidence type="ECO:0000313" key="1">
    <source>
        <dbReference type="EMBL" id="AAL63406.1"/>
    </source>
</evidence>
<dbReference type="EnsemblBacteria" id="AAL63406">
    <property type="protein sequence ID" value="AAL63406"/>
    <property type="gene ID" value="PAE1325"/>
</dbReference>
<sequence>MARGHRNKLYLLIVTVYEMALTNKNPKKISILWLVELEL</sequence>
<dbReference type="PATRIC" id="fig|178306.9.peg.980"/>
<dbReference type="STRING" id="178306.PAE1325"/>
<proteinExistence type="predicted"/>
<accession>Q8ZXE2</accession>
<dbReference type="KEGG" id="pai:PAE1325"/>
<keyword evidence="2" id="KW-1185">Reference proteome</keyword>
<organism evidence="1 2">
    <name type="scientific">Pyrobaculum aerophilum (strain ATCC 51768 / DSM 7523 / JCM 9630 / CIP 104966 / NBRC 100827 / IM2)</name>
    <dbReference type="NCBI Taxonomy" id="178306"/>
    <lineage>
        <taxon>Archaea</taxon>
        <taxon>Thermoproteota</taxon>
        <taxon>Thermoprotei</taxon>
        <taxon>Thermoproteales</taxon>
        <taxon>Thermoproteaceae</taxon>
        <taxon>Pyrobaculum</taxon>
    </lineage>
</organism>
<evidence type="ECO:0000313" key="2">
    <source>
        <dbReference type="Proteomes" id="UP000002439"/>
    </source>
</evidence>
<dbReference type="EMBL" id="AE009441">
    <property type="protein sequence ID" value="AAL63406.1"/>
    <property type="molecule type" value="Genomic_DNA"/>
</dbReference>
<reference evidence="1 2" key="1">
    <citation type="journal article" date="2002" name="Proc. Natl. Acad. Sci. U.S.A.">
        <title>Genome sequence of the hyperthermophilic crenarchaeon Pyrobaculum aerophilum.</title>
        <authorList>
            <person name="Fitz-Gibbon S.T."/>
            <person name="Ladner H."/>
            <person name="Kim U.J."/>
            <person name="Stetter K.O."/>
            <person name="Simon M.I."/>
            <person name="Miller J.H."/>
        </authorList>
    </citation>
    <scope>NUCLEOTIDE SEQUENCE [LARGE SCALE GENOMIC DNA]</scope>
    <source>
        <strain evidence="2">ATCC 51768 / DSM 7523 / JCM 9630 / CIP 104966 / NBRC 100827 / IM2</strain>
    </source>
</reference>
<dbReference type="InParanoid" id="Q8ZXE2"/>